<feature type="non-terminal residue" evidence="2">
    <location>
        <position position="84"/>
    </location>
</feature>
<protein>
    <recommendedName>
        <fullName evidence="1">FAS1-like dehydratase domain-containing protein</fullName>
    </recommendedName>
</protein>
<feature type="domain" description="FAS1-like dehydratase" evidence="1">
    <location>
        <begin position="9"/>
        <end position="68"/>
    </location>
</feature>
<comment type="caution">
    <text evidence="2">The sequence shown here is derived from an EMBL/GenBank/DDBJ whole genome shotgun (WGS) entry which is preliminary data.</text>
</comment>
<dbReference type="Gene3D" id="3.10.129.10">
    <property type="entry name" value="Hotdog Thioesterase"/>
    <property type="match status" value="1"/>
</dbReference>
<proteinExistence type="predicted"/>
<dbReference type="InterPro" id="IPR029069">
    <property type="entry name" value="HotDog_dom_sf"/>
</dbReference>
<evidence type="ECO:0000259" key="1">
    <source>
        <dbReference type="Pfam" id="PF13452"/>
    </source>
</evidence>
<gene>
    <name evidence="2" type="ORF">LCGC14_2256880</name>
</gene>
<dbReference type="InterPro" id="IPR039569">
    <property type="entry name" value="FAS1-like_DH_region"/>
</dbReference>
<dbReference type="EMBL" id="LAZR01030890">
    <property type="protein sequence ID" value="KKL55290.1"/>
    <property type="molecule type" value="Genomic_DNA"/>
</dbReference>
<dbReference type="Pfam" id="PF13452">
    <property type="entry name" value="FAS1_DH_region"/>
    <property type="match status" value="1"/>
</dbReference>
<reference evidence="2" key="1">
    <citation type="journal article" date="2015" name="Nature">
        <title>Complex archaea that bridge the gap between prokaryotes and eukaryotes.</title>
        <authorList>
            <person name="Spang A."/>
            <person name="Saw J.H."/>
            <person name="Jorgensen S.L."/>
            <person name="Zaremba-Niedzwiedzka K."/>
            <person name="Martijn J."/>
            <person name="Lind A.E."/>
            <person name="van Eijk R."/>
            <person name="Schleper C."/>
            <person name="Guy L."/>
            <person name="Ettema T.J."/>
        </authorList>
    </citation>
    <scope>NUCLEOTIDE SEQUENCE</scope>
</reference>
<organism evidence="2">
    <name type="scientific">marine sediment metagenome</name>
    <dbReference type="NCBI Taxonomy" id="412755"/>
    <lineage>
        <taxon>unclassified sequences</taxon>
        <taxon>metagenomes</taxon>
        <taxon>ecological metagenomes</taxon>
    </lineage>
</organism>
<name>A0A0F9FDF1_9ZZZZ</name>
<dbReference type="CDD" id="cd03441">
    <property type="entry name" value="R_hydratase_like"/>
    <property type="match status" value="1"/>
</dbReference>
<dbReference type="AlphaFoldDB" id="A0A0F9FDF1"/>
<sequence length="84" mass="8902">MTENGSEVAGKTYPPHEYEVGREKIREYARAVGETSSVYQDPDAARAAGFANVVAPPMFCVVYSAGALGPAIVDPELAINLALM</sequence>
<accession>A0A0F9FDF1</accession>
<evidence type="ECO:0000313" key="2">
    <source>
        <dbReference type="EMBL" id="KKL55290.1"/>
    </source>
</evidence>
<dbReference type="SUPFAM" id="SSF54637">
    <property type="entry name" value="Thioesterase/thiol ester dehydrase-isomerase"/>
    <property type="match status" value="1"/>
</dbReference>